<dbReference type="CDD" id="cd13880">
    <property type="entry name" value="CuRO_2_MaLCC_like"/>
    <property type="match status" value="1"/>
</dbReference>
<evidence type="ECO:0008006" key="10">
    <source>
        <dbReference type="Google" id="ProtNLM"/>
    </source>
</evidence>
<evidence type="ECO:0000256" key="4">
    <source>
        <dbReference type="ARBA" id="ARBA00023008"/>
    </source>
</evidence>
<evidence type="ECO:0000313" key="9">
    <source>
        <dbReference type="Proteomes" id="UP001345691"/>
    </source>
</evidence>
<dbReference type="Pfam" id="PF00394">
    <property type="entry name" value="Cu-oxidase"/>
    <property type="match status" value="1"/>
</dbReference>
<dbReference type="Pfam" id="PF07732">
    <property type="entry name" value="Cu-oxidase_3"/>
    <property type="match status" value="1"/>
</dbReference>
<dbReference type="CDD" id="cd13854">
    <property type="entry name" value="CuRO_1_MaLCC_like"/>
    <property type="match status" value="1"/>
</dbReference>
<protein>
    <recommendedName>
        <fullName evidence="10">Multicopper oxidase</fullName>
    </recommendedName>
</protein>
<dbReference type="InterPro" id="IPR011706">
    <property type="entry name" value="Cu-oxidase_C"/>
</dbReference>
<evidence type="ECO:0000313" key="8">
    <source>
        <dbReference type="EMBL" id="KAK5068345.1"/>
    </source>
</evidence>
<keyword evidence="3" id="KW-0560">Oxidoreductase</keyword>
<dbReference type="InterPro" id="IPR008972">
    <property type="entry name" value="Cupredoxin"/>
</dbReference>
<dbReference type="InterPro" id="IPR011707">
    <property type="entry name" value="Cu-oxidase-like_N"/>
</dbReference>
<feature type="domain" description="Plastocyanin-like" evidence="7">
    <location>
        <begin position="98"/>
        <end position="214"/>
    </location>
</feature>
<keyword evidence="9" id="KW-1185">Reference proteome</keyword>
<dbReference type="SUPFAM" id="SSF49503">
    <property type="entry name" value="Cupredoxins"/>
    <property type="match status" value="3"/>
</dbReference>
<name>A0ABR0JQV1_9EURO</name>
<keyword evidence="2" id="KW-0479">Metal-binding</keyword>
<comment type="similarity">
    <text evidence="1">Belongs to the multicopper oxidase family.</text>
</comment>
<accession>A0ABR0JQV1</accession>
<dbReference type="PANTHER" id="PTHR11709">
    <property type="entry name" value="MULTI-COPPER OXIDASE"/>
    <property type="match status" value="1"/>
</dbReference>
<sequence>MSTLLFPSDLPAYGFPKQTASLGNNAMSQAQTNGNSLLGTLLAQKFLRFIGDILGLLEAGSLIPPLTGFPWGNLTAGGTNPYTNAPTTGVVRSYNFVVSRGTIAPDGVERSALLINGGFPGPTIEANWGDTIQVTVTNNITGPEEGTSIHWHGLLQKGTPYEDGVPGISQCPIAPGQTYTYSFNADLYGTTWYHSHYSAQYAGGALGPLIIHGPLNAAYDQDLGPVLLTDYYHNDYFTIVEQVMGTNLAQVAPPSVNNLINGKGVFDCTTTTLNCTPNAGLSKFQFTSGQSYRLRLINAGAEGIQRFSIDEHVLQVIAYDFVPIYPYTTKVVTLGIGQRADVIVHANGSNADTFWMRTTISSTCSVTNQPNGLAIIYYQNANTNATPNSTAWPINDSKCANDPLNMTVPYEAIRPPSPDTTVNIALNFEINATGHFLWTMNNSSFRVDYNDPILLLADAGNDSYPYDPEWNVYNFGTNKSFVIVINNQSPIAHPMHIHGHNMYVLNEGPGSWDGSTVRPNNPMRRDVQLLQPSGYIAIEVVADNPAVWPFHCHIAWHVSGGLYVNILERPDLIPSQVKIPNSASDLCTTWNAYTNKDVVDQIDSGL</sequence>
<dbReference type="InterPro" id="IPR001117">
    <property type="entry name" value="Cu-oxidase_2nd"/>
</dbReference>
<evidence type="ECO:0000259" key="6">
    <source>
        <dbReference type="Pfam" id="PF07731"/>
    </source>
</evidence>
<dbReference type="InterPro" id="IPR045087">
    <property type="entry name" value="Cu-oxidase_fam"/>
</dbReference>
<evidence type="ECO:0000256" key="2">
    <source>
        <dbReference type="ARBA" id="ARBA00022723"/>
    </source>
</evidence>
<dbReference type="EMBL" id="JAVRRF010000001">
    <property type="protein sequence ID" value="KAK5068345.1"/>
    <property type="molecule type" value="Genomic_DNA"/>
</dbReference>
<evidence type="ECO:0000259" key="7">
    <source>
        <dbReference type="Pfam" id="PF07732"/>
    </source>
</evidence>
<keyword evidence="4" id="KW-0186">Copper</keyword>
<organism evidence="8 9">
    <name type="scientific">Exophiala sideris</name>
    <dbReference type="NCBI Taxonomy" id="1016849"/>
    <lineage>
        <taxon>Eukaryota</taxon>
        <taxon>Fungi</taxon>
        <taxon>Dikarya</taxon>
        <taxon>Ascomycota</taxon>
        <taxon>Pezizomycotina</taxon>
        <taxon>Eurotiomycetes</taxon>
        <taxon>Chaetothyriomycetidae</taxon>
        <taxon>Chaetothyriales</taxon>
        <taxon>Herpotrichiellaceae</taxon>
        <taxon>Exophiala</taxon>
    </lineage>
</organism>
<dbReference type="InterPro" id="IPR002355">
    <property type="entry name" value="Cu_oxidase_Cu_BS"/>
</dbReference>
<proteinExistence type="inferred from homology"/>
<dbReference type="PROSITE" id="PS00080">
    <property type="entry name" value="MULTICOPPER_OXIDASE2"/>
    <property type="match status" value="1"/>
</dbReference>
<feature type="domain" description="Plastocyanin-like" evidence="5">
    <location>
        <begin position="225"/>
        <end position="381"/>
    </location>
</feature>
<comment type="caution">
    <text evidence="8">The sequence shown here is derived from an EMBL/GenBank/DDBJ whole genome shotgun (WGS) entry which is preliminary data.</text>
</comment>
<gene>
    <name evidence="8" type="ORF">LTR69_000463</name>
</gene>
<reference evidence="8 9" key="1">
    <citation type="submission" date="2023-08" db="EMBL/GenBank/DDBJ databases">
        <title>Black Yeasts Isolated from many extreme environments.</title>
        <authorList>
            <person name="Coleine C."/>
            <person name="Stajich J.E."/>
            <person name="Selbmann L."/>
        </authorList>
    </citation>
    <scope>NUCLEOTIDE SEQUENCE [LARGE SCALE GENOMIC DNA]</scope>
    <source>
        <strain evidence="8 9">CCFEE 6328</strain>
    </source>
</reference>
<feature type="domain" description="Plastocyanin-like" evidence="6">
    <location>
        <begin position="457"/>
        <end position="570"/>
    </location>
</feature>
<evidence type="ECO:0000259" key="5">
    <source>
        <dbReference type="Pfam" id="PF00394"/>
    </source>
</evidence>
<evidence type="ECO:0000256" key="3">
    <source>
        <dbReference type="ARBA" id="ARBA00023002"/>
    </source>
</evidence>
<dbReference type="CDD" id="cd13901">
    <property type="entry name" value="CuRO_3_MaLCC_like"/>
    <property type="match status" value="1"/>
</dbReference>
<dbReference type="Pfam" id="PF07731">
    <property type="entry name" value="Cu-oxidase_2"/>
    <property type="match status" value="1"/>
</dbReference>
<dbReference type="Gene3D" id="2.60.40.420">
    <property type="entry name" value="Cupredoxins - blue copper proteins"/>
    <property type="match status" value="3"/>
</dbReference>
<dbReference type="Proteomes" id="UP001345691">
    <property type="component" value="Unassembled WGS sequence"/>
</dbReference>
<dbReference type="PANTHER" id="PTHR11709:SF145">
    <property type="entry name" value="LCC1"/>
    <property type="match status" value="1"/>
</dbReference>
<evidence type="ECO:0000256" key="1">
    <source>
        <dbReference type="ARBA" id="ARBA00010609"/>
    </source>
</evidence>